<sequence>MAGAPAGWSEIAVAKVEEEVRGKVARSAPHKAASGTFDPCDDNRRNSLAWLRANGLGHVSLEANDLARLALSLSFSPSPHFDSSLLLFPPSLESELVVVEGLGGRRAGLLWVKVDVLAVLALASQPSGRHQAQFFRLIHSAPSSFVYIFRFSVIMDDHRESFAVVHPLRSTGALPHAQLLHKQAIEKEDTRSSGA</sequence>
<dbReference type="EMBL" id="BJWK01000003">
    <property type="protein sequence ID" value="GEM07484.1"/>
    <property type="molecule type" value="Genomic_DNA"/>
</dbReference>
<name>A0A511KDK1_RHOTO</name>
<evidence type="ECO:0000313" key="2">
    <source>
        <dbReference type="Proteomes" id="UP000321518"/>
    </source>
</evidence>
<protein>
    <submittedName>
        <fullName evidence="1">Uncharacterized protein</fullName>
    </submittedName>
</protein>
<evidence type="ECO:0000313" key="1">
    <source>
        <dbReference type="EMBL" id="GEM07484.1"/>
    </source>
</evidence>
<dbReference type="Proteomes" id="UP000321518">
    <property type="component" value="Unassembled WGS sequence"/>
</dbReference>
<proteinExistence type="predicted"/>
<dbReference type="AlphaFoldDB" id="A0A511KDK1"/>
<comment type="caution">
    <text evidence="1">The sequence shown here is derived from an EMBL/GenBank/DDBJ whole genome shotgun (WGS) entry which is preliminary data.</text>
</comment>
<organism evidence="1 2">
    <name type="scientific">Rhodotorula toruloides</name>
    <name type="common">Yeast</name>
    <name type="synonym">Rhodosporidium toruloides</name>
    <dbReference type="NCBI Taxonomy" id="5286"/>
    <lineage>
        <taxon>Eukaryota</taxon>
        <taxon>Fungi</taxon>
        <taxon>Dikarya</taxon>
        <taxon>Basidiomycota</taxon>
        <taxon>Pucciniomycotina</taxon>
        <taxon>Microbotryomycetes</taxon>
        <taxon>Sporidiobolales</taxon>
        <taxon>Sporidiobolaceae</taxon>
        <taxon>Rhodotorula</taxon>
    </lineage>
</organism>
<dbReference type="OrthoDB" id="10667091at2759"/>
<accession>A0A511KDK1</accession>
<gene>
    <name evidence="1" type="ORF">Rt10032_c03g1501</name>
</gene>
<reference evidence="1 2" key="1">
    <citation type="submission" date="2019-07" db="EMBL/GenBank/DDBJ databases">
        <title>Rhodotorula toruloides NBRC10032 genome sequencing.</title>
        <authorList>
            <person name="Shida Y."/>
            <person name="Takaku H."/>
            <person name="Ogasawara W."/>
            <person name="Mori K."/>
        </authorList>
    </citation>
    <scope>NUCLEOTIDE SEQUENCE [LARGE SCALE GENOMIC DNA]</scope>
    <source>
        <strain evidence="1 2">NBRC10032</strain>
    </source>
</reference>